<evidence type="ECO:0000313" key="3">
    <source>
        <dbReference type="Proteomes" id="UP000297245"/>
    </source>
</evidence>
<feature type="region of interest" description="Disordered" evidence="1">
    <location>
        <begin position="112"/>
        <end position="157"/>
    </location>
</feature>
<evidence type="ECO:0000313" key="2">
    <source>
        <dbReference type="EMBL" id="THU76607.1"/>
    </source>
</evidence>
<dbReference type="Proteomes" id="UP000297245">
    <property type="component" value="Unassembled WGS sequence"/>
</dbReference>
<evidence type="ECO:0000256" key="1">
    <source>
        <dbReference type="SAM" id="MobiDB-lite"/>
    </source>
</evidence>
<accession>A0A4S8KM22</accession>
<dbReference type="EMBL" id="ML180811">
    <property type="protein sequence ID" value="THU76607.1"/>
    <property type="molecule type" value="Genomic_DNA"/>
</dbReference>
<feature type="compositionally biased region" description="Basic and acidic residues" evidence="1">
    <location>
        <begin position="120"/>
        <end position="134"/>
    </location>
</feature>
<sequence length="179" mass="19816">MPLTSHISETKPSSLQLADDSLRTEAPDLEGLIRLILIRQQEILSAVAGLQLDVARLQQQGEMMKKILLTSSNGDLVLYAPLRVLYLEIPANKKFPNIRLDAVAATKYNPYDTNTPTRAKPLDTEHLDADHPDTEPMDQPSTGMDHVEIPTQKPGGHWLALAYAHPNNKDSESNNDSES</sequence>
<name>A0A4S8KM22_DENBC</name>
<keyword evidence="3" id="KW-1185">Reference proteome</keyword>
<dbReference type="AlphaFoldDB" id="A0A4S8KM22"/>
<protein>
    <submittedName>
        <fullName evidence="2">Uncharacterized protein</fullName>
    </submittedName>
</protein>
<reference evidence="2 3" key="1">
    <citation type="journal article" date="2019" name="Nat. Ecol. Evol.">
        <title>Megaphylogeny resolves global patterns of mushroom evolution.</title>
        <authorList>
            <person name="Varga T."/>
            <person name="Krizsan K."/>
            <person name="Foldi C."/>
            <person name="Dima B."/>
            <person name="Sanchez-Garcia M."/>
            <person name="Sanchez-Ramirez S."/>
            <person name="Szollosi G.J."/>
            <person name="Szarkandi J.G."/>
            <person name="Papp V."/>
            <person name="Albert L."/>
            <person name="Andreopoulos W."/>
            <person name="Angelini C."/>
            <person name="Antonin V."/>
            <person name="Barry K.W."/>
            <person name="Bougher N.L."/>
            <person name="Buchanan P."/>
            <person name="Buyck B."/>
            <person name="Bense V."/>
            <person name="Catcheside P."/>
            <person name="Chovatia M."/>
            <person name="Cooper J."/>
            <person name="Damon W."/>
            <person name="Desjardin D."/>
            <person name="Finy P."/>
            <person name="Geml J."/>
            <person name="Haridas S."/>
            <person name="Hughes K."/>
            <person name="Justo A."/>
            <person name="Karasinski D."/>
            <person name="Kautmanova I."/>
            <person name="Kiss B."/>
            <person name="Kocsube S."/>
            <person name="Kotiranta H."/>
            <person name="LaButti K.M."/>
            <person name="Lechner B.E."/>
            <person name="Liimatainen K."/>
            <person name="Lipzen A."/>
            <person name="Lukacs Z."/>
            <person name="Mihaltcheva S."/>
            <person name="Morgado L.N."/>
            <person name="Niskanen T."/>
            <person name="Noordeloos M.E."/>
            <person name="Ohm R.A."/>
            <person name="Ortiz-Santana B."/>
            <person name="Ovrebo C."/>
            <person name="Racz N."/>
            <person name="Riley R."/>
            <person name="Savchenko A."/>
            <person name="Shiryaev A."/>
            <person name="Soop K."/>
            <person name="Spirin V."/>
            <person name="Szebenyi C."/>
            <person name="Tomsovsky M."/>
            <person name="Tulloss R.E."/>
            <person name="Uehling J."/>
            <person name="Grigoriev I.V."/>
            <person name="Vagvolgyi C."/>
            <person name="Papp T."/>
            <person name="Martin F.M."/>
            <person name="Miettinen O."/>
            <person name="Hibbett D.S."/>
            <person name="Nagy L.G."/>
        </authorList>
    </citation>
    <scope>NUCLEOTIDE SEQUENCE [LARGE SCALE GENOMIC DNA]</scope>
    <source>
        <strain evidence="2 3">CBS 962.96</strain>
    </source>
</reference>
<organism evidence="2 3">
    <name type="scientific">Dendrothele bispora (strain CBS 962.96)</name>
    <dbReference type="NCBI Taxonomy" id="1314807"/>
    <lineage>
        <taxon>Eukaryota</taxon>
        <taxon>Fungi</taxon>
        <taxon>Dikarya</taxon>
        <taxon>Basidiomycota</taxon>
        <taxon>Agaricomycotina</taxon>
        <taxon>Agaricomycetes</taxon>
        <taxon>Agaricomycetidae</taxon>
        <taxon>Agaricales</taxon>
        <taxon>Agaricales incertae sedis</taxon>
        <taxon>Dendrothele</taxon>
    </lineage>
</organism>
<gene>
    <name evidence="2" type="ORF">K435DRAFT_878983</name>
</gene>
<proteinExistence type="predicted"/>